<accession>A0A8H6AX39</accession>
<dbReference type="GO" id="GO:0005085">
    <property type="term" value="F:guanyl-nucleotide exchange factor activity"/>
    <property type="evidence" value="ECO:0007669"/>
    <property type="project" value="TreeGrafter"/>
</dbReference>
<dbReference type="PANTHER" id="PTHR45982">
    <property type="entry name" value="REGULATOR OF CHROMOSOME CONDENSATION"/>
    <property type="match status" value="1"/>
</dbReference>
<comment type="caution">
    <text evidence="2">The sequence shown here is derived from an EMBL/GenBank/DDBJ whole genome shotgun (WGS) entry which is preliminary data.</text>
</comment>
<evidence type="ECO:0000313" key="2">
    <source>
        <dbReference type="EMBL" id="KAF5875167.1"/>
    </source>
</evidence>
<dbReference type="Pfam" id="PF13540">
    <property type="entry name" value="RCC1_2"/>
    <property type="match status" value="1"/>
</dbReference>
<proteinExistence type="predicted"/>
<keyword evidence="3" id="KW-1185">Reference proteome</keyword>
<dbReference type="GO" id="GO:0016301">
    <property type="term" value="F:kinase activity"/>
    <property type="evidence" value="ECO:0007669"/>
    <property type="project" value="UniProtKB-KW"/>
</dbReference>
<evidence type="ECO:0000256" key="1">
    <source>
        <dbReference type="PROSITE-ProRule" id="PRU00235"/>
    </source>
</evidence>
<sequence length="335" mass="36407">MELWACGFNAWNQLQFEGDLPDEPEDVLTFKRVLRAEGSIKILETSFSACLAVVSNGPSGLHEEIKVAGSPDGFLQAQLEQDTAMNSTQSSEEQTDFGRPEDVANKAAAAGNDKIAAFTSTNLTQYPSLASYLSQATPDFTFPLPHVMQLVSNTTTFTALTQEGNVYTWGDERYPSYLGREPTSSNPASQPTLLTSLVSLPTGQIHKLSSSGPLTAALTTGHDLYIWGRTNTSSIIPELKDSSDDYDPIPLDIHGADILDFSIGENHMLVLTTDGELYVIGENGNGQLGFGEGEKERCEEWRLVDLGFERESTKKCVGVRAGYKCSFALVEDLSS</sequence>
<dbReference type="InterPro" id="IPR009091">
    <property type="entry name" value="RCC1/BLIP-II"/>
</dbReference>
<keyword evidence="2" id="KW-0418">Kinase</keyword>
<gene>
    <name evidence="2" type="ORF">Bfra_003620</name>
</gene>
<keyword evidence="2" id="KW-0808">Transferase</keyword>
<dbReference type="PANTHER" id="PTHR45982:SF1">
    <property type="entry name" value="REGULATOR OF CHROMOSOME CONDENSATION"/>
    <property type="match status" value="1"/>
</dbReference>
<dbReference type="InterPro" id="IPR000408">
    <property type="entry name" value="Reg_chr_condens"/>
</dbReference>
<protein>
    <submittedName>
        <fullName evidence="2">Putative serine threonine-protein kinase nek9 protein</fullName>
    </submittedName>
</protein>
<feature type="repeat" description="RCC1" evidence="1">
    <location>
        <begin position="164"/>
        <end position="221"/>
    </location>
</feature>
<dbReference type="SUPFAM" id="SSF50985">
    <property type="entry name" value="RCC1/BLIP-II"/>
    <property type="match status" value="1"/>
</dbReference>
<dbReference type="RefSeq" id="XP_037194113.1">
    <property type="nucleotide sequence ID" value="XM_037334026.1"/>
</dbReference>
<dbReference type="InterPro" id="IPR051553">
    <property type="entry name" value="Ran_GTPase-activating"/>
</dbReference>
<dbReference type="GO" id="GO:0005737">
    <property type="term" value="C:cytoplasm"/>
    <property type="evidence" value="ECO:0007669"/>
    <property type="project" value="TreeGrafter"/>
</dbReference>
<dbReference type="OrthoDB" id="5370059at2759"/>
<name>A0A8H6AX39_9HELO</name>
<dbReference type="AlphaFoldDB" id="A0A8H6AX39"/>
<feature type="repeat" description="RCC1" evidence="1">
    <location>
        <begin position="275"/>
        <end position="332"/>
    </location>
</feature>
<dbReference type="EMBL" id="JABFCT010000006">
    <property type="protein sequence ID" value="KAF5875167.1"/>
    <property type="molecule type" value="Genomic_DNA"/>
</dbReference>
<organism evidence="2 3">
    <name type="scientific">Botrytis fragariae</name>
    <dbReference type="NCBI Taxonomy" id="1964551"/>
    <lineage>
        <taxon>Eukaryota</taxon>
        <taxon>Fungi</taxon>
        <taxon>Dikarya</taxon>
        <taxon>Ascomycota</taxon>
        <taxon>Pezizomycotina</taxon>
        <taxon>Leotiomycetes</taxon>
        <taxon>Helotiales</taxon>
        <taxon>Sclerotiniaceae</taxon>
        <taxon>Botrytis</taxon>
    </lineage>
</organism>
<dbReference type="GeneID" id="59257718"/>
<dbReference type="PROSITE" id="PS50012">
    <property type="entry name" value="RCC1_3"/>
    <property type="match status" value="3"/>
</dbReference>
<reference evidence="2 3" key="1">
    <citation type="journal article" date="2020" name="Phytopathology">
        <title>A high-quality genome resource of Botrytis fragariae, a new and rapidly spreading fungal pathogen causing strawberry gray mold in the U.S.A.</title>
        <authorList>
            <person name="Wu Y."/>
            <person name="Saski C.A."/>
            <person name="Schnabel G."/>
            <person name="Xiao S."/>
            <person name="Hu M."/>
        </authorList>
    </citation>
    <scope>NUCLEOTIDE SEQUENCE [LARGE SCALE GENOMIC DNA]</scope>
    <source>
        <strain evidence="2 3">BVB16</strain>
    </source>
</reference>
<evidence type="ECO:0000313" key="3">
    <source>
        <dbReference type="Proteomes" id="UP000531561"/>
    </source>
</evidence>
<dbReference type="Proteomes" id="UP000531561">
    <property type="component" value="Unassembled WGS sequence"/>
</dbReference>
<dbReference type="Gene3D" id="2.130.10.30">
    <property type="entry name" value="Regulator of chromosome condensation 1/beta-lactamase-inhibitor protein II"/>
    <property type="match status" value="1"/>
</dbReference>
<feature type="repeat" description="RCC1" evidence="1">
    <location>
        <begin position="222"/>
        <end position="274"/>
    </location>
</feature>